<protein>
    <submittedName>
        <fullName evidence="1">MT-A70</fullName>
    </submittedName>
</protein>
<name>A0A451BT30_9GAMM</name>
<sequence length="120" mass="13895">MKEAGLVDRVKQDGESIKKVYCDLKLKEEKAKVVEKLESLEVKEVKATEGVYDVISIDPPWDVEDVWSRSAHAGYKPLQYPTMSVEEIKEMKLQCADDCHVFLWTTQKFLPKAFDVLKRF</sequence>
<accession>A0A451BT30</accession>
<dbReference type="InterPro" id="IPR007757">
    <property type="entry name" value="MT-A70-like"/>
</dbReference>
<dbReference type="Pfam" id="PF05063">
    <property type="entry name" value="MT-A70"/>
    <property type="match status" value="1"/>
</dbReference>
<dbReference type="AlphaFoldDB" id="A0A451BT30"/>
<proteinExistence type="predicted"/>
<dbReference type="EMBL" id="CAADHB010000335">
    <property type="protein sequence ID" value="VFK81368.1"/>
    <property type="molecule type" value="Genomic_DNA"/>
</dbReference>
<gene>
    <name evidence="1" type="ORF">BECKSD772D_GA0070982_13351</name>
</gene>
<reference evidence="1" key="1">
    <citation type="submission" date="2019-02" db="EMBL/GenBank/DDBJ databases">
        <authorList>
            <person name="Gruber-Vodicka R. H."/>
            <person name="Seah K. B. B."/>
        </authorList>
    </citation>
    <scope>NUCLEOTIDE SEQUENCE</scope>
    <source>
        <strain evidence="1">BECK_S127</strain>
    </source>
</reference>
<organism evidence="1">
    <name type="scientific">Candidatus Kentrum sp. SD</name>
    <dbReference type="NCBI Taxonomy" id="2126332"/>
    <lineage>
        <taxon>Bacteria</taxon>
        <taxon>Pseudomonadati</taxon>
        <taxon>Pseudomonadota</taxon>
        <taxon>Gammaproteobacteria</taxon>
        <taxon>Candidatus Kentrum</taxon>
    </lineage>
</organism>
<evidence type="ECO:0000313" key="1">
    <source>
        <dbReference type="EMBL" id="VFK81368.1"/>
    </source>
</evidence>